<reference evidence="1" key="1">
    <citation type="journal article" date="2022" name="Int. J. Syst. Evol. Microbiol.">
        <title>Apilactobacillus apisilvae sp. nov., Nicolia spurrieriana gen. nov. sp. nov., Bombilactobacillus folatiphilus sp. nov. and Bombilactobacillus thymidiniphilus sp. nov., four new lactic acid bacterial isolates from stingless bees Tetragonula carbonaria and Austroplebeia australis.</title>
        <authorList>
            <person name="Oliphant S.A."/>
            <person name="Watson-Haigh N.S."/>
            <person name="Sumby K.M."/>
            <person name="Gardner J."/>
            <person name="Groom S."/>
            <person name="Jiranek V."/>
        </authorList>
    </citation>
    <scope>NUCLEOTIDE SEQUENCE</scope>
    <source>
        <strain evidence="1">SG4_D2</strain>
    </source>
</reference>
<accession>A0ABY4P883</accession>
<protein>
    <submittedName>
        <fullName evidence="1">Uncharacterized protein</fullName>
    </submittedName>
</protein>
<gene>
    <name evidence="1" type="ORF">MOO45_06295</name>
</gene>
<dbReference type="RefSeq" id="WP_249514078.1">
    <property type="nucleotide sequence ID" value="NZ_CP093366.1"/>
</dbReference>
<dbReference type="Proteomes" id="UP000831495">
    <property type="component" value="Chromosome"/>
</dbReference>
<evidence type="ECO:0000313" key="2">
    <source>
        <dbReference type="Proteomes" id="UP000831495"/>
    </source>
</evidence>
<dbReference type="EMBL" id="CP093366">
    <property type="protein sequence ID" value="UQS81810.1"/>
    <property type="molecule type" value="Genomic_DNA"/>
</dbReference>
<name>A0ABY4P883_9LACO</name>
<organism evidence="1 2">
    <name type="scientific">Bombilactobacillus folatiphilus</name>
    <dbReference type="NCBI Taxonomy" id="2923362"/>
    <lineage>
        <taxon>Bacteria</taxon>
        <taxon>Bacillati</taxon>
        <taxon>Bacillota</taxon>
        <taxon>Bacilli</taxon>
        <taxon>Lactobacillales</taxon>
        <taxon>Lactobacillaceae</taxon>
        <taxon>Bombilactobacillus</taxon>
    </lineage>
</organism>
<keyword evidence="2" id="KW-1185">Reference proteome</keyword>
<evidence type="ECO:0000313" key="1">
    <source>
        <dbReference type="EMBL" id="UQS81810.1"/>
    </source>
</evidence>
<proteinExistence type="predicted"/>
<sequence length="117" mass="13841">MNWHFVWPRHKNSTINTLWYSKYKDRIDYFLFDLKCYFAGQKTPMESAYITGTTPIWLSQFPDFVNRMQLQFFVNADYEVLDIASGKTQIVDHLANSEEIKASLKEYVSQLLTSQLL</sequence>